<accession>A0ABW3N9W3</accession>
<name>A0ABW3N9W3_9FLAO</name>
<dbReference type="Pfam" id="PF25594">
    <property type="entry name" value="GldB_lipo"/>
    <property type="match status" value="1"/>
</dbReference>
<dbReference type="NCBIfam" id="TIGR03514">
    <property type="entry name" value="GldB_lipo"/>
    <property type="match status" value="1"/>
</dbReference>
<proteinExistence type="predicted"/>
<reference evidence="2" key="1">
    <citation type="journal article" date="2019" name="Int. J. Syst. Evol. Microbiol.">
        <title>The Global Catalogue of Microorganisms (GCM) 10K type strain sequencing project: providing services to taxonomists for standard genome sequencing and annotation.</title>
        <authorList>
            <consortium name="The Broad Institute Genomics Platform"/>
            <consortium name="The Broad Institute Genome Sequencing Center for Infectious Disease"/>
            <person name="Wu L."/>
            <person name="Ma J."/>
        </authorList>
    </citation>
    <scope>NUCLEOTIDE SEQUENCE [LARGE SCALE GENOMIC DNA]</scope>
    <source>
        <strain evidence="2">CCUG 62215</strain>
    </source>
</reference>
<keyword evidence="2" id="KW-1185">Reference proteome</keyword>
<sequence length="320" mass="37891">MKIRLLHLFFIAALLFWSCEDENKLANEISKVSVDFNVERFDRILANAEAENLASIKKDYPFLFPKQIDSVWVNQLQSPIQQQIFSETESKFGDLELLKEDLHQLFQHIKYYDKGFKAPRVIIAADYVNYRSKLILEQDLLIINLSNYLGANHEFYQNTPVYFAENMTPEQIIPDVALKYAERYAYQSQRKTFLDELIFHGKLLYFKDVMMPSYLETEKIGYTKEDIAWAKINEEQIWSYFVEKEMLFSTDPKLYSRFTVPAPFSKFYLELDNQSPGRIGQYIGWQIVRAYAERSNKDIVQIMRTDADVIFKESKYKPNR</sequence>
<dbReference type="RefSeq" id="WP_386129497.1">
    <property type="nucleotide sequence ID" value="NZ_JBHTJL010000009.1"/>
</dbReference>
<dbReference type="EMBL" id="JBHTJL010000009">
    <property type="protein sequence ID" value="MFD1063071.1"/>
    <property type="molecule type" value="Genomic_DNA"/>
</dbReference>
<dbReference type="Proteomes" id="UP001597013">
    <property type="component" value="Unassembled WGS sequence"/>
</dbReference>
<evidence type="ECO:0000313" key="1">
    <source>
        <dbReference type="EMBL" id="MFD1063071.1"/>
    </source>
</evidence>
<keyword evidence="1" id="KW-0449">Lipoprotein</keyword>
<protein>
    <submittedName>
        <fullName evidence="1">Gliding motility lipoprotein GldB</fullName>
    </submittedName>
</protein>
<gene>
    <name evidence="1" type="primary">gldB</name>
    <name evidence="1" type="ORF">ACFQ1Q_07415</name>
</gene>
<dbReference type="InterPro" id="IPR019853">
    <property type="entry name" value="GldB-like"/>
</dbReference>
<organism evidence="1 2">
    <name type="scientific">Winogradskyella litorisediminis</name>
    <dbReference type="NCBI Taxonomy" id="1156618"/>
    <lineage>
        <taxon>Bacteria</taxon>
        <taxon>Pseudomonadati</taxon>
        <taxon>Bacteroidota</taxon>
        <taxon>Flavobacteriia</taxon>
        <taxon>Flavobacteriales</taxon>
        <taxon>Flavobacteriaceae</taxon>
        <taxon>Winogradskyella</taxon>
    </lineage>
</organism>
<comment type="caution">
    <text evidence="1">The sequence shown here is derived from an EMBL/GenBank/DDBJ whole genome shotgun (WGS) entry which is preliminary data.</text>
</comment>
<evidence type="ECO:0000313" key="2">
    <source>
        <dbReference type="Proteomes" id="UP001597013"/>
    </source>
</evidence>